<keyword evidence="3" id="KW-1185">Reference proteome</keyword>
<proteinExistence type="predicted"/>
<dbReference type="EMBL" id="JAYKXP010000384">
    <property type="protein sequence ID" value="KAK7013638.1"/>
    <property type="molecule type" value="Genomic_DNA"/>
</dbReference>
<dbReference type="Proteomes" id="UP001383192">
    <property type="component" value="Unassembled WGS sequence"/>
</dbReference>
<reference evidence="2 3" key="1">
    <citation type="submission" date="2024-01" db="EMBL/GenBank/DDBJ databases">
        <title>A draft genome for a cacao thread blight-causing isolate of Paramarasmius palmivorus.</title>
        <authorList>
            <person name="Baruah I.K."/>
            <person name="Bukari Y."/>
            <person name="Amoako-Attah I."/>
            <person name="Meinhardt L.W."/>
            <person name="Bailey B.A."/>
            <person name="Cohen S.P."/>
        </authorList>
    </citation>
    <scope>NUCLEOTIDE SEQUENCE [LARGE SCALE GENOMIC DNA]</scope>
    <source>
        <strain evidence="2 3">GH-12</strain>
    </source>
</reference>
<feature type="compositionally biased region" description="Pro residues" evidence="1">
    <location>
        <begin position="48"/>
        <end position="58"/>
    </location>
</feature>
<feature type="region of interest" description="Disordered" evidence="1">
    <location>
        <begin position="1"/>
        <end position="82"/>
    </location>
</feature>
<feature type="region of interest" description="Disordered" evidence="1">
    <location>
        <begin position="157"/>
        <end position="185"/>
    </location>
</feature>
<gene>
    <name evidence="2" type="ORF">VNI00_019459</name>
</gene>
<evidence type="ECO:0000313" key="3">
    <source>
        <dbReference type="Proteomes" id="UP001383192"/>
    </source>
</evidence>
<evidence type="ECO:0000256" key="1">
    <source>
        <dbReference type="SAM" id="MobiDB-lite"/>
    </source>
</evidence>
<evidence type="ECO:0000313" key="2">
    <source>
        <dbReference type="EMBL" id="KAK7013638.1"/>
    </source>
</evidence>
<protein>
    <submittedName>
        <fullName evidence="2">Uncharacterized protein</fullName>
    </submittedName>
</protein>
<organism evidence="2 3">
    <name type="scientific">Paramarasmius palmivorus</name>
    <dbReference type="NCBI Taxonomy" id="297713"/>
    <lineage>
        <taxon>Eukaryota</taxon>
        <taxon>Fungi</taxon>
        <taxon>Dikarya</taxon>
        <taxon>Basidiomycota</taxon>
        <taxon>Agaricomycotina</taxon>
        <taxon>Agaricomycetes</taxon>
        <taxon>Agaricomycetidae</taxon>
        <taxon>Agaricales</taxon>
        <taxon>Marasmiineae</taxon>
        <taxon>Marasmiaceae</taxon>
        <taxon>Paramarasmius</taxon>
    </lineage>
</organism>
<name>A0AAW0ANF4_9AGAR</name>
<comment type="caution">
    <text evidence="2">The sequence shown here is derived from an EMBL/GenBank/DDBJ whole genome shotgun (WGS) entry which is preliminary data.</text>
</comment>
<dbReference type="AlphaFoldDB" id="A0AAW0ANF4"/>
<sequence length="250" mass="27831">MPPEAASDSEAHPAQEVRSSTPQRPRLPPLTISEFSTSHVVSDTTPTSPLPPSDPPSPSSSERDFWQAPVIPRPPPRIPRNWDQLGSAREFRPARVLFRDWAPLATASKAAQKGAANNPAKRRIQPLLYSFQRNEYHALDTSEVDLFMSRAMEPSKLPPRLSSDSASHQHYPASLRGTHGSRKHDRCVPDHVKTYLLMAHTIQADSSRQSMPQIMDAGNEGCMSPDIRTFHFDHLATTVLQDPLIILLNT</sequence>
<accession>A0AAW0ANF4</accession>